<feature type="domain" description="Immunity MXAN-0049 protein" evidence="1">
    <location>
        <begin position="37"/>
        <end position="184"/>
    </location>
</feature>
<comment type="caution">
    <text evidence="2">The sequence shown here is derived from an EMBL/GenBank/DDBJ whole genome shotgun (WGS) entry which is preliminary data.</text>
</comment>
<dbReference type="AlphaFoldDB" id="A0A7Y8KRG6"/>
<dbReference type="RefSeq" id="WP_065932086.1">
    <property type="nucleotide sequence ID" value="NZ_JACAQV010000050.1"/>
</dbReference>
<gene>
    <name evidence="2" type="ORF">HX810_30640</name>
</gene>
<name>A0A7Y8KRG6_9PSED</name>
<dbReference type="Proteomes" id="UP000561369">
    <property type="component" value="Unassembled WGS sequence"/>
</dbReference>
<reference evidence="2 3" key="1">
    <citation type="submission" date="2020-04" db="EMBL/GenBank/DDBJ databases">
        <title>Molecular characterization of pseudomonads from Agaricus bisporus reveal novel blotch 2 pathogens in Western Europe.</title>
        <authorList>
            <person name="Taparia T."/>
            <person name="Krijger M."/>
            <person name="Haynes E."/>
            <person name="Elpinstone J.G."/>
            <person name="Noble R."/>
            <person name="Van Der Wolf J."/>
        </authorList>
    </citation>
    <scope>NUCLEOTIDE SEQUENCE [LARGE SCALE GENOMIC DNA]</scope>
    <source>
        <strain evidence="2 3">IPO3765</strain>
    </source>
</reference>
<evidence type="ECO:0000313" key="2">
    <source>
        <dbReference type="EMBL" id="NWF12038.1"/>
    </source>
</evidence>
<protein>
    <recommendedName>
        <fullName evidence="1">Immunity MXAN-0049 protein domain-containing protein</fullName>
    </recommendedName>
</protein>
<dbReference type="Pfam" id="PF07791">
    <property type="entry name" value="Imm11"/>
    <property type="match status" value="1"/>
</dbReference>
<organism evidence="2 3">
    <name type="scientific">Pseudomonas salomonii</name>
    <dbReference type="NCBI Taxonomy" id="191391"/>
    <lineage>
        <taxon>Bacteria</taxon>
        <taxon>Pseudomonadati</taxon>
        <taxon>Pseudomonadota</taxon>
        <taxon>Gammaproteobacteria</taxon>
        <taxon>Pseudomonadales</taxon>
        <taxon>Pseudomonadaceae</taxon>
        <taxon>Pseudomonas</taxon>
    </lineage>
</organism>
<evidence type="ECO:0000259" key="1">
    <source>
        <dbReference type="Pfam" id="PF07791"/>
    </source>
</evidence>
<dbReference type="EMBL" id="JACAQV010000050">
    <property type="protein sequence ID" value="NWF12038.1"/>
    <property type="molecule type" value="Genomic_DNA"/>
</dbReference>
<accession>A0A7Y8KRG6</accession>
<evidence type="ECO:0000313" key="3">
    <source>
        <dbReference type="Proteomes" id="UP000561369"/>
    </source>
</evidence>
<sequence>MYLLDVSESYSEIYWFKYDQKASPDHLLFISGEKHSSITTTPTFRNKKKVSKPRVLSYDLLQSDTLEFVSTAMANILCTFPEDVQLFPADVYLKEEKLHGYYVFNVIQTLPCIDLDNSEYGPMFSFMPDGPLRFTSLQSLPPDALGNHHIVRAKESSQRIFVSQQFKEQCEAAQLKGMQFVDCSKGIQV</sequence>
<dbReference type="InterPro" id="IPR012433">
    <property type="entry name" value="Imm11"/>
</dbReference>
<proteinExistence type="predicted"/>